<dbReference type="OMA" id="VHEIKLF"/>
<keyword evidence="4" id="KW-1185">Reference proteome</keyword>
<sequence length="360" mass="40503">MINLQQQVFMLDEFHSYLGCGDGTIKIYNAFTSKLMYQMGSNHNHGDGMPITSIRWRPNSSSESGAKSSNVIVSITSDGLIQHWAVNSSKCLHSFKDEPDNNLYALDFAPDGKMFATAGQDTRVYVYDEQTRQRLLDMKIGGKNLPGHSSRVFSVKFNPQEPNMIISGGWDRTIQIYDIREGRTVGSIYGPQISGDALDIYDDMIIAGCNRNKDIVQMFSLSKKQLIYNIDWESSSRKDIESGYLYGAKFSRPHPNYIVAGGAGKNEVKVFENNADGSASFRILSSIHELEAPCLAIDTSKAGDNFAFSCQDGRIYICNYKLEEGYDFEGYQGGHFKEVSHQKKRNMSDVNDEEEERKEQ</sequence>
<dbReference type="InParanoid" id="A0A078AIV2"/>
<protein>
    <submittedName>
        <fullName evidence="3">Wd repeat protein</fullName>
    </submittedName>
</protein>
<feature type="repeat" description="WD" evidence="1">
    <location>
        <begin position="96"/>
        <end position="137"/>
    </location>
</feature>
<dbReference type="PANTHER" id="PTHR47822:SF2">
    <property type="entry name" value="F-BOX AND WD-40 DOMAIN PROTEIN 7"/>
    <property type="match status" value="1"/>
</dbReference>
<evidence type="ECO:0000256" key="2">
    <source>
        <dbReference type="SAM" id="MobiDB-lite"/>
    </source>
</evidence>
<feature type="repeat" description="WD" evidence="1">
    <location>
        <begin position="145"/>
        <end position="187"/>
    </location>
</feature>
<dbReference type="AlphaFoldDB" id="A0A078AIV2"/>
<dbReference type="PANTHER" id="PTHR47822">
    <property type="entry name" value="CARBOHYDRATE BINDING DOMAIN CONTAINING PROTEIN"/>
    <property type="match status" value="1"/>
</dbReference>
<feature type="compositionally biased region" description="Acidic residues" evidence="2">
    <location>
        <begin position="350"/>
        <end position="360"/>
    </location>
</feature>
<dbReference type="Gene3D" id="2.130.10.10">
    <property type="entry name" value="YVTN repeat-like/Quinoprotein amine dehydrogenase"/>
    <property type="match status" value="2"/>
</dbReference>
<dbReference type="InterPro" id="IPR001680">
    <property type="entry name" value="WD40_rpt"/>
</dbReference>
<keyword evidence="1" id="KW-0853">WD repeat</keyword>
<dbReference type="OrthoDB" id="10251741at2759"/>
<reference evidence="3 4" key="1">
    <citation type="submission" date="2014-06" db="EMBL/GenBank/DDBJ databases">
        <authorList>
            <person name="Swart Estienne"/>
        </authorList>
    </citation>
    <scope>NUCLEOTIDE SEQUENCE [LARGE SCALE GENOMIC DNA]</scope>
    <source>
        <strain evidence="3 4">130c</strain>
    </source>
</reference>
<evidence type="ECO:0000313" key="3">
    <source>
        <dbReference type="EMBL" id="CDW81377.1"/>
    </source>
</evidence>
<dbReference type="SUPFAM" id="SSF50978">
    <property type="entry name" value="WD40 repeat-like"/>
    <property type="match status" value="1"/>
</dbReference>
<proteinExistence type="predicted"/>
<evidence type="ECO:0000256" key="1">
    <source>
        <dbReference type="PROSITE-ProRule" id="PRU00221"/>
    </source>
</evidence>
<organism evidence="3 4">
    <name type="scientific">Stylonychia lemnae</name>
    <name type="common">Ciliate</name>
    <dbReference type="NCBI Taxonomy" id="5949"/>
    <lineage>
        <taxon>Eukaryota</taxon>
        <taxon>Sar</taxon>
        <taxon>Alveolata</taxon>
        <taxon>Ciliophora</taxon>
        <taxon>Intramacronucleata</taxon>
        <taxon>Spirotrichea</taxon>
        <taxon>Stichotrichia</taxon>
        <taxon>Sporadotrichida</taxon>
        <taxon>Oxytrichidae</taxon>
        <taxon>Stylonychinae</taxon>
        <taxon>Stylonychia</taxon>
    </lineage>
</organism>
<feature type="region of interest" description="Disordered" evidence="2">
    <location>
        <begin position="339"/>
        <end position="360"/>
    </location>
</feature>
<dbReference type="EMBL" id="CCKQ01009871">
    <property type="protein sequence ID" value="CDW81377.1"/>
    <property type="molecule type" value="Genomic_DNA"/>
</dbReference>
<gene>
    <name evidence="3" type="primary">Contig17392.g18501</name>
    <name evidence="3" type="ORF">STYLEM_10392</name>
</gene>
<name>A0A078AIV2_STYLE</name>
<dbReference type="InterPro" id="IPR036322">
    <property type="entry name" value="WD40_repeat_dom_sf"/>
</dbReference>
<dbReference type="Pfam" id="PF00400">
    <property type="entry name" value="WD40"/>
    <property type="match status" value="2"/>
</dbReference>
<dbReference type="PROSITE" id="PS50294">
    <property type="entry name" value="WD_REPEATS_REGION"/>
    <property type="match status" value="1"/>
</dbReference>
<dbReference type="Proteomes" id="UP000039865">
    <property type="component" value="Unassembled WGS sequence"/>
</dbReference>
<dbReference type="InterPro" id="IPR015943">
    <property type="entry name" value="WD40/YVTN_repeat-like_dom_sf"/>
</dbReference>
<dbReference type="PROSITE" id="PS50082">
    <property type="entry name" value="WD_REPEATS_2"/>
    <property type="match status" value="2"/>
</dbReference>
<evidence type="ECO:0000313" key="4">
    <source>
        <dbReference type="Proteomes" id="UP000039865"/>
    </source>
</evidence>
<accession>A0A078AIV2</accession>
<dbReference type="SMART" id="SM00320">
    <property type="entry name" value="WD40"/>
    <property type="match status" value="5"/>
</dbReference>